<evidence type="ECO:0000313" key="2">
    <source>
        <dbReference type="EMBL" id="CAK9012902.1"/>
    </source>
</evidence>
<evidence type="ECO:0000313" key="3">
    <source>
        <dbReference type="Proteomes" id="UP001642484"/>
    </source>
</evidence>
<dbReference type="Proteomes" id="UP001642484">
    <property type="component" value="Unassembled WGS sequence"/>
</dbReference>
<keyword evidence="3" id="KW-1185">Reference proteome</keyword>
<gene>
    <name evidence="2" type="ORF">CCMP2556_LOCUS11035</name>
</gene>
<sequence>MASTSTRRPPHVFNLMRQLDVLERAGSVTAAESAWKSAASVSRAFDIGKAEGQALFHLRKNVPPPVVVALRDAVRIRGMRCFLSHDTVSKEVFNSAYSSGVGTLSAWDAPLTNKGNDDTALLLVRRMCSDWDKQPPTLRKPWGHRETVAMHAICGGYLHFMAALKSKVPKSEYEHVAKSIDVQFMSVFQLNSNFWLIPARSVSQEIENRNARELEEKNRELKETVAKATLEQLRLKVKADFEVLKEHLPSKQKEAKEAAQDVQYLRQRQQYVLVMLDATIFPANSKQLMCAFQILTTVLGMAGRNLGHVQLPIPQTNTTSGALVKHRRVIEDALLTNGFDITNTVAVVFEKPSDSTAADRRGGVQTCVAVCQDPKASPWSLPMSIGPLSLVKVSDMLGYDPDSRPGATARAEQMLRYAEFGRALVTKKLDGKWPKLSYVGLLRESQKDVILQLEEMVYNAWDNSGTAPAKTRPREEAQVPRLTALLWGTDGPSFPESILGKFAPGTEQHTEVLKWKKDLEDAWPRAATAAPTTGSARRAPARAAGSPDFTGTDVLDLAREVDLAKIKTDDFAEEKLAHCPGRGNKPSIIVAKDFKIYLANFTSEEMAEGEESEIPYRYDISGVSTGKTNCYKANALAASFDHQSHKTWSLGAVFNGNMQFIPRQEVSKIASLVWEVLGLLFVWVHHWLHKHVAVFLCLACWHHSCRSGAVASWWLHAKDCSCQAQGVSHMLSSVATVPLGEAMKDDSAGDDSCKLKP</sequence>
<organism evidence="2 3">
    <name type="scientific">Durusdinium trenchii</name>
    <dbReference type="NCBI Taxonomy" id="1381693"/>
    <lineage>
        <taxon>Eukaryota</taxon>
        <taxon>Sar</taxon>
        <taxon>Alveolata</taxon>
        <taxon>Dinophyceae</taxon>
        <taxon>Suessiales</taxon>
        <taxon>Symbiodiniaceae</taxon>
        <taxon>Durusdinium</taxon>
    </lineage>
</organism>
<proteinExistence type="predicted"/>
<comment type="caution">
    <text evidence="2">The sequence shown here is derived from an EMBL/GenBank/DDBJ whole genome shotgun (WGS) entry which is preliminary data.</text>
</comment>
<keyword evidence="1" id="KW-0175">Coiled coil</keyword>
<evidence type="ECO:0000256" key="1">
    <source>
        <dbReference type="SAM" id="Coils"/>
    </source>
</evidence>
<name>A0ABP0JEY5_9DINO</name>
<reference evidence="2 3" key="1">
    <citation type="submission" date="2024-02" db="EMBL/GenBank/DDBJ databases">
        <authorList>
            <person name="Chen Y."/>
            <person name="Shah S."/>
            <person name="Dougan E. K."/>
            <person name="Thang M."/>
            <person name="Chan C."/>
        </authorList>
    </citation>
    <scope>NUCLEOTIDE SEQUENCE [LARGE SCALE GENOMIC DNA]</scope>
</reference>
<protein>
    <submittedName>
        <fullName evidence="2">Uncharacterized protein</fullName>
    </submittedName>
</protein>
<feature type="coiled-coil region" evidence="1">
    <location>
        <begin position="203"/>
        <end position="231"/>
    </location>
</feature>
<dbReference type="EMBL" id="CAXAMN010005224">
    <property type="protein sequence ID" value="CAK9012902.1"/>
    <property type="molecule type" value="Genomic_DNA"/>
</dbReference>
<accession>A0ABP0JEY5</accession>